<evidence type="ECO:0000313" key="2">
    <source>
        <dbReference type="Proteomes" id="UP000814140"/>
    </source>
</evidence>
<accession>A0ACB8T529</accession>
<organism evidence="1 2">
    <name type="scientific">Artomyces pyxidatus</name>
    <dbReference type="NCBI Taxonomy" id="48021"/>
    <lineage>
        <taxon>Eukaryota</taxon>
        <taxon>Fungi</taxon>
        <taxon>Dikarya</taxon>
        <taxon>Basidiomycota</taxon>
        <taxon>Agaricomycotina</taxon>
        <taxon>Agaricomycetes</taxon>
        <taxon>Russulales</taxon>
        <taxon>Auriscalpiaceae</taxon>
        <taxon>Artomyces</taxon>
    </lineage>
</organism>
<keyword evidence="2" id="KW-1185">Reference proteome</keyword>
<dbReference type="Proteomes" id="UP000814140">
    <property type="component" value="Unassembled WGS sequence"/>
</dbReference>
<protein>
    <submittedName>
        <fullName evidence="1">Uncharacterized protein</fullName>
    </submittedName>
</protein>
<name>A0ACB8T529_9AGAM</name>
<dbReference type="EMBL" id="MU277202">
    <property type="protein sequence ID" value="KAI0063617.1"/>
    <property type="molecule type" value="Genomic_DNA"/>
</dbReference>
<proteinExistence type="predicted"/>
<sequence>MIRAPSTSPSQNSTRAASRGGTWPRAQNGISFLEMHIRTRICLHRACQRLSRIGECLGSGGGSAYACACVAASAPTGVCSKLQYSVQCARLGRAAQRFHVRGPPSSGTIATAACLTSKRPAPACRCASATAPARGGPSTSWRTRARVSRDALHSTGRYWAARARGLRHLTVLRRRRLCTPAS</sequence>
<reference evidence="1" key="2">
    <citation type="journal article" date="2022" name="New Phytol.">
        <title>Evolutionary transition to the ectomycorrhizal habit in the genomes of a hyperdiverse lineage of mushroom-forming fungi.</title>
        <authorList>
            <person name="Looney B."/>
            <person name="Miyauchi S."/>
            <person name="Morin E."/>
            <person name="Drula E."/>
            <person name="Courty P.E."/>
            <person name="Kohler A."/>
            <person name="Kuo A."/>
            <person name="LaButti K."/>
            <person name="Pangilinan J."/>
            <person name="Lipzen A."/>
            <person name="Riley R."/>
            <person name="Andreopoulos W."/>
            <person name="He G."/>
            <person name="Johnson J."/>
            <person name="Nolan M."/>
            <person name="Tritt A."/>
            <person name="Barry K.W."/>
            <person name="Grigoriev I.V."/>
            <person name="Nagy L.G."/>
            <person name="Hibbett D."/>
            <person name="Henrissat B."/>
            <person name="Matheny P.B."/>
            <person name="Labbe J."/>
            <person name="Martin F.M."/>
        </authorList>
    </citation>
    <scope>NUCLEOTIDE SEQUENCE</scope>
    <source>
        <strain evidence="1">HHB10654</strain>
    </source>
</reference>
<comment type="caution">
    <text evidence="1">The sequence shown here is derived from an EMBL/GenBank/DDBJ whole genome shotgun (WGS) entry which is preliminary data.</text>
</comment>
<reference evidence="1" key="1">
    <citation type="submission" date="2021-03" db="EMBL/GenBank/DDBJ databases">
        <authorList>
            <consortium name="DOE Joint Genome Institute"/>
            <person name="Ahrendt S."/>
            <person name="Looney B.P."/>
            <person name="Miyauchi S."/>
            <person name="Morin E."/>
            <person name="Drula E."/>
            <person name="Courty P.E."/>
            <person name="Chicoki N."/>
            <person name="Fauchery L."/>
            <person name="Kohler A."/>
            <person name="Kuo A."/>
            <person name="Labutti K."/>
            <person name="Pangilinan J."/>
            <person name="Lipzen A."/>
            <person name="Riley R."/>
            <person name="Andreopoulos W."/>
            <person name="He G."/>
            <person name="Johnson J."/>
            <person name="Barry K.W."/>
            <person name="Grigoriev I.V."/>
            <person name="Nagy L."/>
            <person name="Hibbett D."/>
            <person name="Henrissat B."/>
            <person name="Matheny P.B."/>
            <person name="Labbe J."/>
            <person name="Martin F."/>
        </authorList>
    </citation>
    <scope>NUCLEOTIDE SEQUENCE</scope>
    <source>
        <strain evidence="1">HHB10654</strain>
    </source>
</reference>
<evidence type="ECO:0000313" key="1">
    <source>
        <dbReference type="EMBL" id="KAI0063617.1"/>
    </source>
</evidence>
<gene>
    <name evidence="1" type="ORF">BV25DRAFT_396847</name>
</gene>